<dbReference type="PANTHER" id="PTHR32552:SF81">
    <property type="entry name" value="TONB-DEPENDENT OUTER MEMBRANE RECEPTOR"/>
    <property type="match status" value="1"/>
</dbReference>
<dbReference type="Gene3D" id="2.40.170.20">
    <property type="entry name" value="TonB-dependent receptor, beta-barrel domain"/>
    <property type="match status" value="1"/>
</dbReference>
<feature type="domain" description="TonB-dependent receptor-like beta-barrel" evidence="13">
    <location>
        <begin position="170"/>
        <end position="609"/>
    </location>
</feature>
<keyword evidence="3 11" id="KW-1134">Transmembrane beta strand</keyword>
<keyword evidence="2 11" id="KW-0813">Transport</keyword>
<organism evidence="15 16">
    <name type="scientific">Thalassomonas viridans</name>
    <dbReference type="NCBI Taxonomy" id="137584"/>
    <lineage>
        <taxon>Bacteria</taxon>
        <taxon>Pseudomonadati</taxon>
        <taxon>Pseudomonadota</taxon>
        <taxon>Gammaproteobacteria</taxon>
        <taxon>Alteromonadales</taxon>
        <taxon>Colwelliaceae</taxon>
        <taxon>Thalassomonas</taxon>
    </lineage>
</organism>
<evidence type="ECO:0000256" key="4">
    <source>
        <dbReference type="ARBA" id="ARBA00022496"/>
    </source>
</evidence>
<dbReference type="InterPro" id="IPR039426">
    <property type="entry name" value="TonB-dep_rcpt-like"/>
</dbReference>
<keyword evidence="16" id="KW-1185">Reference proteome</keyword>
<keyword evidence="9 11" id="KW-0472">Membrane</keyword>
<proteinExistence type="inferred from homology"/>
<dbReference type="EMBL" id="CP059734">
    <property type="protein sequence ID" value="WDE09338.1"/>
    <property type="molecule type" value="Genomic_DNA"/>
</dbReference>
<comment type="subcellular location">
    <subcellularLocation>
        <location evidence="1 11">Cell outer membrane</location>
        <topology evidence="1 11">Multi-pass membrane protein</topology>
    </subcellularLocation>
</comment>
<sequence length="644" mass="72840">MALKDTGMSLSVVAESELNLLGHQHINQTVARIPGGWISRGNGQEHLSALRSPVLTGAGACGAFFMAEDGISLRAPGFCNVNQLFDANTEQAGRIEVIRGPGSVLYGANAVHGIINIISPDFFDSPTGYISQEIGSEDYYRSSFRASRTGENHAFGLYGNVSHDGGYQANSGFEQQKANLVHQYQLGDLSVKTMFSASHINQQTAGFIRGQNAYKDETLRRSNPNPEAFRDSHAWRMYSRLEWTLDRTQNSHSQVTITPYLRQTRMEFLQHYLPWQSLEENSHKSIGVKTLYSRSGQDIGWHSGLDAELTRGELTETQPEAFSANIPRGDHYDYKVNSRSISPFVDINWQASTKLILNAGVRYDHIRYDYNNRLSDGSACEAQITNCRFIRPTDQIRSFGHWSPRLGLVYAANKQLSLYSELSQGFRAPHTSELFRLQAGQQSADLDTEKLNSAQFGLRGSFAKLSYDLSLYHMDKSRFIFLDTERQYVGNGKTRHSGLELSLIYPFNDQWRLSFAGSLARHKYANDLQLSNNSINNNEIDTAPKYMGNTRLSWTPAVGMHWELEWLHLGDYYLDPENTASYPGHDLFHLRGQVSLGDRLELSLRLLNLFDKDYAERADFAFGSYRYFVGHPRSLYLTVRYQLG</sequence>
<reference evidence="15 16" key="2">
    <citation type="journal article" date="2022" name="Mar. Drugs">
        <title>Bioassay-Guided Fractionation Leads to the Detection of Cholic Acid Generated by the Rare Thalassomonas sp.</title>
        <authorList>
            <person name="Pheiffer F."/>
            <person name="Schneider Y.K."/>
            <person name="Hansen E.H."/>
            <person name="Andersen J.H."/>
            <person name="Isaksson J."/>
            <person name="Busche T."/>
            <person name="R C."/>
            <person name="Kalinowski J."/>
            <person name="Zyl L.V."/>
            <person name="Trindade M."/>
        </authorList>
    </citation>
    <scope>NUCLEOTIDE SEQUENCE [LARGE SCALE GENOMIC DNA]</scope>
    <source>
        <strain evidence="15 16">XOM25</strain>
    </source>
</reference>
<dbReference type="Pfam" id="PF00593">
    <property type="entry name" value="TonB_dep_Rec_b-barrel"/>
    <property type="match status" value="1"/>
</dbReference>
<keyword evidence="10 11" id="KW-0998">Cell outer membrane</keyword>
<comment type="similarity">
    <text evidence="11 12">Belongs to the TonB-dependent receptor family.</text>
</comment>
<reference evidence="15 16" key="1">
    <citation type="journal article" date="2015" name="Genome Announc.">
        <title>Draft Genome Sequences of Marine Isolates of Thalassomonas viridans and Thalassomonas actiniarum.</title>
        <authorList>
            <person name="Olonade I."/>
            <person name="van Zyl L.J."/>
            <person name="Trindade M."/>
        </authorList>
    </citation>
    <scope>NUCLEOTIDE SEQUENCE [LARGE SCALE GENOMIC DNA]</scope>
    <source>
        <strain evidence="15 16">XOM25</strain>
    </source>
</reference>
<dbReference type="Pfam" id="PF07715">
    <property type="entry name" value="Plug"/>
    <property type="match status" value="1"/>
</dbReference>
<keyword evidence="15" id="KW-0675">Receptor</keyword>
<evidence type="ECO:0000256" key="6">
    <source>
        <dbReference type="ARBA" id="ARBA00023004"/>
    </source>
</evidence>
<evidence type="ECO:0000256" key="11">
    <source>
        <dbReference type="PROSITE-ProRule" id="PRU01360"/>
    </source>
</evidence>
<evidence type="ECO:0000256" key="1">
    <source>
        <dbReference type="ARBA" id="ARBA00004571"/>
    </source>
</evidence>
<keyword evidence="7" id="KW-0406">Ion transport</keyword>
<keyword evidence="6" id="KW-0408">Iron</keyword>
<evidence type="ECO:0000259" key="13">
    <source>
        <dbReference type="Pfam" id="PF00593"/>
    </source>
</evidence>
<dbReference type="PANTHER" id="PTHR32552">
    <property type="entry name" value="FERRICHROME IRON RECEPTOR-RELATED"/>
    <property type="match status" value="1"/>
</dbReference>
<dbReference type="PROSITE" id="PS52016">
    <property type="entry name" value="TONB_DEPENDENT_REC_3"/>
    <property type="match status" value="1"/>
</dbReference>
<evidence type="ECO:0000256" key="5">
    <source>
        <dbReference type="ARBA" id="ARBA00022692"/>
    </source>
</evidence>
<dbReference type="Proteomes" id="UP000032352">
    <property type="component" value="Chromosome pTvir"/>
</dbReference>
<dbReference type="GO" id="GO:0006826">
    <property type="term" value="P:iron ion transport"/>
    <property type="evidence" value="ECO:0007669"/>
    <property type="project" value="UniProtKB-KW"/>
</dbReference>
<keyword evidence="8 12" id="KW-0798">TonB box</keyword>
<evidence type="ECO:0000256" key="12">
    <source>
        <dbReference type="RuleBase" id="RU003357"/>
    </source>
</evidence>
<dbReference type="SUPFAM" id="SSF56935">
    <property type="entry name" value="Porins"/>
    <property type="match status" value="1"/>
</dbReference>
<evidence type="ECO:0000313" key="16">
    <source>
        <dbReference type="Proteomes" id="UP000032352"/>
    </source>
</evidence>
<dbReference type="InterPro" id="IPR036942">
    <property type="entry name" value="Beta-barrel_TonB_sf"/>
</dbReference>
<dbReference type="KEGG" id="tvd:SG34_033210"/>
<evidence type="ECO:0000256" key="10">
    <source>
        <dbReference type="ARBA" id="ARBA00023237"/>
    </source>
</evidence>
<dbReference type="InterPro" id="IPR012910">
    <property type="entry name" value="Plug_dom"/>
</dbReference>
<accession>A0AAE9ZFL7</accession>
<dbReference type="GO" id="GO:0009279">
    <property type="term" value="C:cell outer membrane"/>
    <property type="evidence" value="ECO:0007669"/>
    <property type="project" value="UniProtKB-SubCell"/>
</dbReference>
<evidence type="ECO:0000313" key="15">
    <source>
        <dbReference type="EMBL" id="WDE09338.1"/>
    </source>
</evidence>
<keyword evidence="5 11" id="KW-0812">Transmembrane</keyword>
<evidence type="ECO:0000256" key="2">
    <source>
        <dbReference type="ARBA" id="ARBA00022448"/>
    </source>
</evidence>
<keyword evidence="4" id="KW-0410">Iron transport</keyword>
<evidence type="ECO:0000256" key="8">
    <source>
        <dbReference type="ARBA" id="ARBA00023077"/>
    </source>
</evidence>
<evidence type="ECO:0000256" key="7">
    <source>
        <dbReference type="ARBA" id="ARBA00023065"/>
    </source>
</evidence>
<dbReference type="AlphaFoldDB" id="A0AAE9ZFL7"/>
<gene>
    <name evidence="15" type="ORF">SG34_033210</name>
</gene>
<name>A0AAE9ZFL7_9GAMM</name>
<feature type="domain" description="TonB-dependent receptor plug" evidence="14">
    <location>
        <begin position="3"/>
        <end position="114"/>
    </location>
</feature>
<dbReference type="InterPro" id="IPR037066">
    <property type="entry name" value="Plug_dom_sf"/>
</dbReference>
<protein>
    <submittedName>
        <fullName evidence="15">TonB-dependent receptor</fullName>
    </submittedName>
</protein>
<evidence type="ECO:0000256" key="9">
    <source>
        <dbReference type="ARBA" id="ARBA00023136"/>
    </source>
</evidence>
<evidence type="ECO:0000256" key="3">
    <source>
        <dbReference type="ARBA" id="ARBA00022452"/>
    </source>
</evidence>
<evidence type="ECO:0000259" key="14">
    <source>
        <dbReference type="Pfam" id="PF07715"/>
    </source>
</evidence>
<dbReference type="InterPro" id="IPR000531">
    <property type="entry name" value="Beta-barrel_TonB"/>
</dbReference>
<dbReference type="Gene3D" id="2.170.130.10">
    <property type="entry name" value="TonB-dependent receptor, plug domain"/>
    <property type="match status" value="1"/>
</dbReference>